<dbReference type="AlphaFoldDB" id="A0AAD5SIB3"/>
<organism evidence="2 3">
    <name type="scientific">Rhizophlyctis rosea</name>
    <dbReference type="NCBI Taxonomy" id="64517"/>
    <lineage>
        <taxon>Eukaryota</taxon>
        <taxon>Fungi</taxon>
        <taxon>Fungi incertae sedis</taxon>
        <taxon>Chytridiomycota</taxon>
        <taxon>Chytridiomycota incertae sedis</taxon>
        <taxon>Chytridiomycetes</taxon>
        <taxon>Rhizophlyctidales</taxon>
        <taxon>Rhizophlyctidaceae</taxon>
        <taxon>Rhizophlyctis</taxon>
    </lineage>
</organism>
<dbReference type="EMBL" id="JADGJD010000073">
    <property type="protein sequence ID" value="KAJ3055547.1"/>
    <property type="molecule type" value="Genomic_DNA"/>
</dbReference>
<dbReference type="PANTHER" id="PTHR46500:SF1">
    <property type="entry name" value="CILIA- AND FLAGELLA-ASSOCIATED PROTEIN 221"/>
    <property type="match status" value="1"/>
</dbReference>
<feature type="region of interest" description="Disordered" evidence="1">
    <location>
        <begin position="283"/>
        <end position="314"/>
    </location>
</feature>
<proteinExistence type="predicted"/>
<feature type="compositionally biased region" description="Basic residues" evidence="1">
    <location>
        <begin position="286"/>
        <end position="296"/>
    </location>
</feature>
<evidence type="ECO:0000313" key="2">
    <source>
        <dbReference type="EMBL" id="KAJ3055547.1"/>
    </source>
</evidence>
<dbReference type="Gene3D" id="2.60.40.10">
    <property type="entry name" value="Immunoglobulins"/>
    <property type="match status" value="2"/>
</dbReference>
<keyword evidence="2" id="KW-0969">Cilium</keyword>
<dbReference type="GO" id="GO:0044458">
    <property type="term" value="P:motile cilium assembly"/>
    <property type="evidence" value="ECO:0007669"/>
    <property type="project" value="TreeGrafter"/>
</dbReference>
<dbReference type="Proteomes" id="UP001212841">
    <property type="component" value="Unassembled WGS sequence"/>
</dbReference>
<gene>
    <name evidence="2" type="primary">PCDP1</name>
    <name evidence="2" type="ORF">HK097_010155</name>
</gene>
<keyword evidence="2" id="KW-0966">Cell projection</keyword>
<keyword evidence="3" id="KW-1185">Reference proteome</keyword>
<keyword evidence="2" id="KW-0282">Flagellum</keyword>
<sequence length="359" mass="39714">MASVNIALPPASEPPPPNDSDSEIYIPTLSRLPHQPNTQTVPLYMMPPPLQPPATPLFIKPSVVHFQFTHLLEPIHKTIRVLNADSKAMRLMFKGPTKGPFSMTFRTKGSIVPGGSAEIFVEFLPGEWRYYYECLEVASSAGVRVMIPLHAYPKMDGRIFPPKISFGKCAMYETQTKIIPIRSLVPNAFDFEIEVEAHPRNAFAVTPLRGVVRGGAPANIQIDFTPVSRQPALMKLTINTSQFGSKPCTCVVTGVGIAPEPTLTFTPEPVEDALDVEQKAVEKHKVVPKRPHRRKASNAGLLKADGRKSPGPKGGMDSFMQELKARVRNSLLARHHTLVNITNHRDQKNGKRSYDVLYA</sequence>
<dbReference type="GO" id="GO:0097729">
    <property type="term" value="C:9+2 motile cilium"/>
    <property type="evidence" value="ECO:0007669"/>
    <property type="project" value="TreeGrafter"/>
</dbReference>
<dbReference type="InterPro" id="IPR029676">
    <property type="entry name" value="CFAP221"/>
</dbReference>
<evidence type="ECO:0000256" key="1">
    <source>
        <dbReference type="SAM" id="MobiDB-lite"/>
    </source>
</evidence>
<feature type="region of interest" description="Disordered" evidence="1">
    <location>
        <begin position="1"/>
        <end position="24"/>
    </location>
</feature>
<dbReference type="PANTHER" id="PTHR46500">
    <property type="entry name" value="CILIA- AND FLAGELLA-ASSOCIATED PROTEIN 221"/>
    <property type="match status" value="1"/>
</dbReference>
<accession>A0AAD5SIB3</accession>
<comment type="caution">
    <text evidence="2">The sequence shown here is derived from an EMBL/GenBank/DDBJ whole genome shotgun (WGS) entry which is preliminary data.</text>
</comment>
<reference evidence="2" key="1">
    <citation type="submission" date="2020-05" db="EMBL/GenBank/DDBJ databases">
        <title>Phylogenomic resolution of chytrid fungi.</title>
        <authorList>
            <person name="Stajich J.E."/>
            <person name="Amses K."/>
            <person name="Simmons R."/>
            <person name="Seto K."/>
            <person name="Myers J."/>
            <person name="Bonds A."/>
            <person name="Quandt C.A."/>
            <person name="Barry K."/>
            <person name="Liu P."/>
            <person name="Grigoriev I."/>
            <person name="Longcore J.E."/>
            <person name="James T.Y."/>
        </authorList>
    </citation>
    <scope>NUCLEOTIDE SEQUENCE</scope>
    <source>
        <strain evidence="2">JEL0318</strain>
    </source>
</reference>
<feature type="compositionally biased region" description="Low complexity" evidence="1">
    <location>
        <begin position="1"/>
        <end position="10"/>
    </location>
</feature>
<protein>
    <submittedName>
        <fullName evidence="2">Cilia- and flagella-associated protein 221</fullName>
    </submittedName>
</protein>
<name>A0AAD5SIB3_9FUNG</name>
<dbReference type="GO" id="GO:0003341">
    <property type="term" value="P:cilium movement"/>
    <property type="evidence" value="ECO:0007669"/>
    <property type="project" value="InterPro"/>
</dbReference>
<dbReference type="InterPro" id="IPR013783">
    <property type="entry name" value="Ig-like_fold"/>
</dbReference>
<evidence type="ECO:0000313" key="3">
    <source>
        <dbReference type="Proteomes" id="UP001212841"/>
    </source>
</evidence>